<evidence type="ECO:0000313" key="3">
    <source>
        <dbReference type="Proteomes" id="UP001633002"/>
    </source>
</evidence>
<gene>
    <name evidence="2" type="ORF">R1sor_024625</name>
</gene>
<feature type="region of interest" description="Disordered" evidence="1">
    <location>
        <begin position="72"/>
        <end position="114"/>
    </location>
</feature>
<accession>A0ABD3GV09</accession>
<evidence type="ECO:0000313" key="2">
    <source>
        <dbReference type="EMBL" id="KAL3681669.1"/>
    </source>
</evidence>
<protein>
    <submittedName>
        <fullName evidence="2">Uncharacterized protein</fullName>
    </submittedName>
</protein>
<organism evidence="2 3">
    <name type="scientific">Riccia sorocarpa</name>
    <dbReference type="NCBI Taxonomy" id="122646"/>
    <lineage>
        <taxon>Eukaryota</taxon>
        <taxon>Viridiplantae</taxon>
        <taxon>Streptophyta</taxon>
        <taxon>Embryophyta</taxon>
        <taxon>Marchantiophyta</taxon>
        <taxon>Marchantiopsida</taxon>
        <taxon>Marchantiidae</taxon>
        <taxon>Marchantiales</taxon>
        <taxon>Ricciaceae</taxon>
        <taxon>Riccia</taxon>
    </lineage>
</organism>
<dbReference type="AlphaFoldDB" id="A0ABD3GV09"/>
<proteinExistence type="predicted"/>
<comment type="caution">
    <text evidence="2">The sequence shown here is derived from an EMBL/GenBank/DDBJ whole genome shotgun (WGS) entry which is preliminary data.</text>
</comment>
<dbReference type="Proteomes" id="UP001633002">
    <property type="component" value="Unassembled WGS sequence"/>
</dbReference>
<sequence>MGHGEGITDQWDEGTLADVVEVGDFFAVEAEWPNDYNTELDFIVHKARARCWSGYDRCLRFRRRKKICGAAKTRRSPRLTGQSPRIVADRRENGAIAENRGGPPQKRGDRPESWRTAAKRAIRPETRRSVPITSVAPNRGDRLVDGAIALKNAAIAL</sequence>
<keyword evidence="3" id="KW-1185">Reference proteome</keyword>
<reference evidence="2 3" key="1">
    <citation type="submission" date="2024-09" db="EMBL/GenBank/DDBJ databases">
        <title>Chromosome-scale assembly of Riccia sorocarpa.</title>
        <authorList>
            <person name="Paukszto L."/>
        </authorList>
    </citation>
    <scope>NUCLEOTIDE SEQUENCE [LARGE SCALE GENOMIC DNA]</scope>
    <source>
        <strain evidence="2">LP-2024</strain>
        <tissue evidence="2">Aerial parts of the thallus</tissue>
    </source>
</reference>
<evidence type="ECO:0000256" key="1">
    <source>
        <dbReference type="SAM" id="MobiDB-lite"/>
    </source>
</evidence>
<name>A0ABD3GV09_9MARC</name>
<dbReference type="EMBL" id="JBJQOH010000007">
    <property type="protein sequence ID" value="KAL3681669.1"/>
    <property type="molecule type" value="Genomic_DNA"/>
</dbReference>